<dbReference type="Gene3D" id="2.40.50.140">
    <property type="entry name" value="Nucleic acid-binding proteins"/>
    <property type="match status" value="1"/>
</dbReference>
<proteinExistence type="predicted"/>
<dbReference type="AlphaFoldDB" id="A9KPT8"/>
<dbReference type="Gene3D" id="1.10.40.50">
    <property type="entry name" value="Probable gtpase engc, domain 3"/>
    <property type="match status" value="1"/>
</dbReference>
<name>A9KPT8_LACP7</name>
<evidence type="ECO:0000313" key="3">
    <source>
        <dbReference type="EMBL" id="ABX41837.1"/>
    </source>
</evidence>
<dbReference type="STRING" id="357809.Cphy_1463"/>
<dbReference type="Gene3D" id="3.40.50.300">
    <property type="entry name" value="P-loop containing nucleotide triphosphate hydrolases"/>
    <property type="match status" value="1"/>
</dbReference>
<accession>A9KPT8</accession>
<dbReference type="PANTHER" id="PTHR32120:SF11">
    <property type="entry name" value="SMALL RIBOSOMAL SUBUNIT BIOGENESIS GTPASE RSGA 1, MITOCHONDRIAL-RELATED"/>
    <property type="match status" value="1"/>
</dbReference>
<dbReference type="Pfam" id="PF12647">
    <property type="entry name" value="RNHCP"/>
    <property type="match status" value="1"/>
</dbReference>
<feature type="domain" description="EngC GTPase" evidence="1">
    <location>
        <begin position="77"/>
        <end position="247"/>
    </location>
</feature>
<evidence type="ECO:0000313" key="4">
    <source>
        <dbReference type="Proteomes" id="UP000000370"/>
    </source>
</evidence>
<dbReference type="eggNOG" id="COG1162">
    <property type="taxonomic scope" value="Bacteria"/>
</dbReference>
<dbReference type="PANTHER" id="PTHR32120">
    <property type="entry name" value="SMALL RIBOSOMAL SUBUNIT BIOGENESIS GTPASE RSGA"/>
    <property type="match status" value="1"/>
</dbReference>
<sequence length="437" mass="48669">MKKKKTKEINKTKDSQKEVIQGTVVNILNKQVKVLSEGNIITCLIPGSLLTSKNSLIVGDQVEVELTGTDQYRLNHIHTRTTAVYRGNRKSPEEDILIAANVQCLLAIVTADYLLHQAGYIESAIIAARRAGIQVGVFISKWDLIGENTQNLLQEKLTYYQSTADFVFVGSACECQEELINKVEGKTVVIIGDRSCGKTSLIRSCLNELAIIEKYQRNIASTYNSDLHAGFNGTLWIDTPGFRDFALQGITEEERGDVFPEISQLTKGCYFRNCTHVHEDGCQVLEELRAKKIRRDRYDSYQKMIGTKATSDTESKLDYRRAACTECFPCKVCGAFVVPDGAGSQHRNHCPKCLSSIHVDIEPGDRASLCQGIMEPVSVWVRKGGEWAIIHRCKECGDLSSNRIAADDNPALLMSIAVKPLAMTPFPLNKLEDIFKQ</sequence>
<dbReference type="SUPFAM" id="SSF52540">
    <property type="entry name" value="P-loop containing nucleoside triphosphate hydrolases"/>
    <property type="match status" value="1"/>
</dbReference>
<keyword evidence="4" id="KW-1185">Reference proteome</keyword>
<dbReference type="InterPro" id="IPR012340">
    <property type="entry name" value="NA-bd_OB-fold"/>
</dbReference>
<dbReference type="InterPro" id="IPR010914">
    <property type="entry name" value="RsgA_GTPase_dom"/>
</dbReference>
<dbReference type="OrthoDB" id="9809485at2"/>
<evidence type="ECO:0000259" key="1">
    <source>
        <dbReference type="Pfam" id="PF03193"/>
    </source>
</evidence>
<dbReference type="Pfam" id="PF03193">
    <property type="entry name" value="RsgA_GTPase"/>
    <property type="match status" value="1"/>
</dbReference>
<dbReference type="EMBL" id="CP000885">
    <property type="protein sequence ID" value="ABX41837.1"/>
    <property type="molecule type" value="Genomic_DNA"/>
</dbReference>
<protein>
    <submittedName>
        <fullName evidence="3">GTPase EngC</fullName>
    </submittedName>
</protein>
<dbReference type="InterPro" id="IPR024439">
    <property type="entry name" value="RNHCP"/>
</dbReference>
<feature type="domain" description="RNHCP" evidence="2">
    <location>
        <begin position="326"/>
        <end position="414"/>
    </location>
</feature>
<organism evidence="3 4">
    <name type="scientific">Lachnoclostridium phytofermentans (strain ATCC 700394 / DSM 18823 / ISDg)</name>
    <name type="common">Clostridium phytofermentans</name>
    <dbReference type="NCBI Taxonomy" id="357809"/>
    <lineage>
        <taxon>Bacteria</taxon>
        <taxon>Bacillati</taxon>
        <taxon>Bacillota</taxon>
        <taxon>Clostridia</taxon>
        <taxon>Lachnospirales</taxon>
        <taxon>Lachnospiraceae</taxon>
    </lineage>
</organism>
<dbReference type="InterPro" id="IPR027417">
    <property type="entry name" value="P-loop_NTPase"/>
</dbReference>
<gene>
    <name evidence="3" type="ordered locus">Cphy_1463</name>
</gene>
<dbReference type="Proteomes" id="UP000000370">
    <property type="component" value="Chromosome"/>
</dbReference>
<dbReference type="InterPro" id="IPR004881">
    <property type="entry name" value="Ribosome_biogen_GTPase_RsgA"/>
</dbReference>
<dbReference type="GO" id="GO:0005525">
    <property type="term" value="F:GTP binding"/>
    <property type="evidence" value="ECO:0007669"/>
    <property type="project" value="InterPro"/>
</dbReference>
<dbReference type="GO" id="GO:0003924">
    <property type="term" value="F:GTPase activity"/>
    <property type="evidence" value="ECO:0007669"/>
    <property type="project" value="InterPro"/>
</dbReference>
<reference evidence="4" key="1">
    <citation type="submission" date="2007-11" db="EMBL/GenBank/DDBJ databases">
        <title>Complete genome sequence of Clostridium phytofermentans ISDg.</title>
        <authorList>
            <person name="Leschine S.B."/>
            <person name="Warnick T.A."/>
            <person name="Blanchard J.L."/>
            <person name="Schnell D.J."/>
            <person name="Petit E.L."/>
            <person name="LaTouf W.G."/>
            <person name="Copeland A."/>
            <person name="Lucas S."/>
            <person name="Lapidus A."/>
            <person name="Barry K."/>
            <person name="Glavina del Rio T."/>
            <person name="Dalin E."/>
            <person name="Tice H."/>
            <person name="Pitluck S."/>
            <person name="Kiss H."/>
            <person name="Brettin T."/>
            <person name="Bruce D."/>
            <person name="Detter J.C."/>
            <person name="Han C."/>
            <person name="Kuske C."/>
            <person name="Schmutz J."/>
            <person name="Larimer F."/>
            <person name="Land M."/>
            <person name="Hauser L."/>
            <person name="Kyrpides N."/>
            <person name="Kim E.A."/>
            <person name="Richardson P."/>
        </authorList>
    </citation>
    <scope>NUCLEOTIDE SEQUENCE [LARGE SCALE GENOMIC DNA]</scope>
    <source>
        <strain evidence="4">ATCC 700394 / DSM 18823 / ISDg</strain>
    </source>
</reference>
<dbReference type="NCBIfam" id="TIGR00157">
    <property type="entry name" value="ribosome small subunit-dependent GTPase A"/>
    <property type="match status" value="1"/>
</dbReference>
<dbReference type="SUPFAM" id="SSF50249">
    <property type="entry name" value="Nucleic acid-binding proteins"/>
    <property type="match status" value="1"/>
</dbReference>
<dbReference type="KEGG" id="cpy:Cphy_1463"/>
<evidence type="ECO:0000259" key="2">
    <source>
        <dbReference type="Pfam" id="PF12647"/>
    </source>
</evidence>
<dbReference type="HOGENOM" id="CLU_033617_0_1_9"/>